<organism evidence="1 2">
    <name type="scientific">Paenimyroides ummariense</name>
    <dbReference type="NCBI Taxonomy" id="913024"/>
    <lineage>
        <taxon>Bacteria</taxon>
        <taxon>Pseudomonadati</taxon>
        <taxon>Bacteroidota</taxon>
        <taxon>Flavobacteriia</taxon>
        <taxon>Flavobacteriales</taxon>
        <taxon>Flavobacteriaceae</taxon>
        <taxon>Paenimyroides</taxon>
    </lineage>
</organism>
<proteinExistence type="predicted"/>
<dbReference type="STRING" id="913024.SAMN05421741_106129"/>
<dbReference type="PANTHER" id="PTHR38474:SF1">
    <property type="entry name" value="SLR0299 PROTEIN"/>
    <property type="match status" value="1"/>
</dbReference>
<sequence length="208" mass="24309">MKTEINLDIWKRKSHFEFFSAMDEPFYGLTVEMDVTQAYKKTKELKTSFFIYYLYATLKTINELPAFKLRIDNGKVFQHDRIDASSTVLKENETFGFSHIIYHNDYAIFEEAVKQEIARVQQTDTLLTKDDYGDNIIHFSAVPWVNFTSLTHARGFKYPDSSPKVSIGKMIDKNNRKFFNVALFAHHGLVDGIDMGRFFDLFQNILNE</sequence>
<dbReference type="AlphaFoldDB" id="A0A1I4ZM61"/>
<dbReference type="PANTHER" id="PTHR38474">
    <property type="entry name" value="SLR0299 PROTEIN"/>
    <property type="match status" value="1"/>
</dbReference>
<gene>
    <name evidence="1" type="ORF">SAMN05421741_106129</name>
</gene>
<dbReference type="Pfam" id="PF00302">
    <property type="entry name" value="CAT"/>
    <property type="match status" value="1"/>
</dbReference>
<dbReference type="SUPFAM" id="SSF52777">
    <property type="entry name" value="CoA-dependent acyltransferases"/>
    <property type="match status" value="1"/>
</dbReference>
<dbReference type="GO" id="GO:0008811">
    <property type="term" value="F:chloramphenicol O-acetyltransferase activity"/>
    <property type="evidence" value="ECO:0007669"/>
    <property type="project" value="InterPro"/>
</dbReference>
<evidence type="ECO:0000313" key="2">
    <source>
        <dbReference type="Proteomes" id="UP000199036"/>
    </source>
</evidence>
<reference evidence="2" key="1">
    <citation type="submission" date="2016-10" db="EMBL/GenBank/DDBJ databases">
        <authorList>
            <person name="Varghese N."/>
            <person name="Submissions S."/>
        </authorList>
    </citation>
    <scope>NUCLEOTIDE SEQUENCE [LARGE SCALE GENOMIC DNA]</scope>
    <source>
        <strain evidence="2">DS-12</strain>
    </source>
</reference>
<dbReference type="RefSeq" id="WP_091520967.1">
    <property type="nucleotide sequence ID" value="NZ_FOVI01000006.1"/>
</dbReference>
<protein>
    <submittedName>
        <fullName evidence="1">Chloramphenicol O-acetyltransferase type A</fullName>
    </submittedName>
</protein>
<dbReference type="InterPro" id="IPR023213">
    <property type="entry name" value="CAT-like_dom_sf"/>
</dbReference>
<dbReference type="Proteomes" id="UP000199036">
    <property type="component" value="Unassembled WGS sequence"/>
</dbReference>
<keyword evidence="1" id="KW-0808">Transferase</keyword>
<dbReference type="InterPro" id="IPR001707">
    <property type="entry name" value="Cmp_AcTrfase"/>
</dbReference>
<accession>A0A1I4ZM61</accession>
<dbReference type="Gene3D" id="3.30.559.10">
    <property type="entry name" value="Chloramphenicol acetyltransferase-like domain"/>
    <property type="match status" value="1"/>
</dbReference>
<dbReference type="EMBL" id="FOVI01000006">
    <property type="protein sequence ID" value="SFN51361.1"/>
    <property type="molecule type" value="Genomic_DNA"/>
</dbReference>
<name>A0A1I4ZM61_9FLAO</name>
<dbReference type="OrthoDB" id="9801766at2"/>
<dbReference type="SMART" id="SM01059">
    <property type="entry name" value="CAT"/>
    <property type="match status" value="1"/>
</dbReference>
<keyword evidence="2" id="KW-1185">Reference proteome</keyword>
<evidence type="ECO:0000313" key="1">
    <source>
        <dbReference type="EMBL" id="SFN51361.1"/>
    </source>
</evidence>